<evidence type="ECO:0008006" key="4">
    <source>
        <dbReference type="Google" id="ProtNLM"/>
    </source>
</evidence>
<reference evidence="2" key="2">
    <citation type="submission" date="2015-03" db="UniProtKB">
        <authorList>
            <consortium name="EnsemblPlants"/>
        </authorList>
    </citation>
    <scope>IDENTIFICATION</scope>
</reference>
<reference evidence="2 3" key="1">
    <citation type="journal article" date="2014" name="Genome Biol.">
        <title>Transcriptome and methylome profiling reveals relics of genome dominance in the mesopolyploid Brassica oleracea.</title>
        <authorList>
            <person name="Parkin I.A."/>
            <person name="Koh C."/>
            <person name="Tang H."/>
            <person name="Robinson S.J."/>
            <person name="Kagale S."/>
            <person name="Clarke W.E."/>
            <person name="Town C.D."/>
            <person name="Nixon J."/>
            <person name="Krishnakumar V."/>
            <person name="Bidwell S.L."/>
            <person name="Denoeud F."/>
            <person name="Belcram H."/>
            <person name="Links M.G."/>
            <person name="Just J."/>
            <person name="Clarke C."/>
            <person name="Bender T."/>
            <person name="Huebert T."/>
            <person name="Mason A.S."/>
            <person name="Pires J.C."/>
            <person name="Barker G."/>
            <person name="Moore J."/>
            <person name="Walley P.G."/>
            <person name="Manoli S."/>
            <person name="Batley J."/>
            <person name="Edwards D."/>
            <person name="Nelson M.N."/>
            <person name="Wang X."/>
            <person name="Paterson A.H."/>
            <person name="King G."/>
            <person name="Bancroft I."/>
            <person name="Chalhoub B."/>
            <person name="Sharpe A.G."/>
        </authorList>
    </citation>
    <scope>NUCLEOTIDE SEQUENCE</scope>
    <source>
        <strain evidence="2 3">cv. TO1000</strain>
    </source>
</reference>
<evidence type="ECO:0000313" key="3">
    <source>
        <dbReference type="Proteomes" id="UP000032141"/>
    </source>
</evidence>
<protein>
    <recommendedName>
        <fullName evidence="4">No apical meristem-associated C-terminal domain-containing protein</fullName>
    </recommendedName>
</protein>
<sequence>MLSLLRRKKAEGLSVSFSTSPSSRLNLVVSLVLILGVSLESRRLSRISSSLSSRISSSLSNLVSHLVSISLSVLTEFAFHSLRKPLSVRKRIHYDHKHPWFIIKRKSFIDLLNNQQPSIDLSTSNVSGFVPHWVEEENVEAHTVEDRKERRKWIPTEDGVLISAWLNTSKDPVVRNEQKAIAFWKRIEAYVGASPKLAGAYDAATKQKLSGQNENDVMKMAHEIFYNDHKCSVKEGSQMTKAHNHQALRQERMIKRPAGVKATNAKAKRSVSKPTMEEEGREIQSMWKIRQKDFALKEKLNKQKLLDKLIAKTEPLTELEIALKNKLITDMLANTTYPSHMFRRRFRMNKPLFIRIVDRLSAEIPYFQQRRDATGRFVHSPLQKATTTIHMAAYGCPADAVDEYLRLEDERDGYTQYDVSVFAQPESSRSSQVDFTYSTNMPSNLGNMMSIRNQVRDRKIHHQLKADLVENIWQKFGTNQDFN</sequence>
<name>A0A0D3BDL3_BRAOL</name>
<keyword evidence="3" id="KW-1185">Reference proteome</keyword>
<organism evidence="2 3">
    <name type="scientific">Brassica oleracea var. oleracea</name>
    <dbReference type="NCBI Taxonomy" id="109376"/>
    <lineage>
        <taxon>Eukaryota</taxon>
        <taxon>Viridiplantae</taxon>
        <taxon>Streptophyta</taxon>
        <taxon>Embryophyta</taxon>
        <taxon>Tracheophyta</taxon>
        <taxon>Spermatophyta</taxon>
        <taxon>Magnoliopsida</taxon>
        <taxon>eudicotyledons</taxon>
        <taxon>Gunneridae</taxon>
        <taxon>Pentapetalae</taxon>
        <taxon>rosids</taxon>
        <taxon>malvids</taxon>
        <taxon>Brassicales</taxon>
        <taxon>Brassicaceae</taxon>
        <taxon>Brassiceae</taxon>
        <taxon>Brassica</taxon>
    </lineage>
</organism>
<proteinExistence type="predicted"/>
<dbReference type="AlphaFoldDB" id="A0A0D3BDL3"/>
<dbReference type="HOGENOM" id="CLU_565462_0_0_1"/>
<accession>A0A0D3BDL3</accession>
<dbReference type="PANTHER" id="PTHR45023:SF4">
    <property type="entry name" value="GLYCINE-RICH PROTEIN-RELATED"/>
    <property type="match status" value="1"/>
</dbReference>
<evidence type="ECO:0000256" key="1">
    <source>
        <dbReference type="SAM" id="MobiDB-lite"/>
    </source>
</evidence>
<evidence type="ECO:0000313" key="2">
    <source>
        <dbReference type="EnsemblPlants" id="Bo3g087120.1"/>
    </source>
</evidence>
<feature type="region of interest" description="Disordered" evidence="1">
    <location>
        <begin position="259"/>
        <end position="279"/>
    </location>
</feature>
<dbReference type="PANTHER" id="PTHR45023">
    <property type="match status" value="1"/>
</dbReference>
<dbReference type="STRING" id="109376.A0A0D3BDL3"/>
<dbReference type="EnsemblPlants" id="Bo3g087120.1">
    <property type="protein sequence ID" value="Bo3g087120.1"/>
    <property type="gene ID" value="Bo3g087120"/>
</dbReference>
<dbReference type="Gramene" id="Bo3g087120.1">
    <property type="protein sequence ID" value="Bo3g087120.1"/>
    <property type="gene ID" value="Bo3g087120"/>
</dbReference>
<dbReference type="Proteomes" id="UP000032141">
    <property type="component" value="Chromosome C3"/>
</dbReference>